<dbReference type="OrthoDB" id="7865857at2"/>
<keyword evidence="3" id="KW-1185">Reference proteome</keyword>
<evidence type="ECO:0000313" key="3">
    <source>
        <dbReference type="Proteomes" id="UP000324233"/>
    </source>
</evidence>
<organism evidence="2 3">
    <name type="scientific">Aquisphaera giovannonii</name>
    <dbReference type="NCBI Taxonomy" id="406548"/>
    <lineage>
        <taxon>Bacteria</taxon>
        <taxon>Pseudomonadati</taxon>
        <taxon>Planctomycetota</taxon>
        <taxon>Planctomycetia</taxon>
        <taxon>Isosphaerales</taxon>
        <taxon>Isosphaeraceae</taxon>
        <taxon>Aquisphaera</taxon>
    </lineage>
</organism>
<dbReference type="KEGG" id="agv:OJF2_51690"/>
<reference evidence="2 3" key="1">
    <citation type="submission" date="2019-08" db="EMBL/GenBank/DDBJ databases">
        <title>Deep-cultivation of Planctomycetes and their phenomic and genomic characterization uncovers novel biology.</title>
        <authorList>
            <person name="Wiegand S."/>
            <person name="Jogler M."/>
            <person name="Boedeker C."/>
            <person name="Pinto D."/>
            <person name="Vollmers J."/>
            <person name="Rivas-Marin E."/>
            <person name="Kohn T."/>
            <person name="Peeters S.H."/>
            <person name="Heuer A."/>
            <person name="Rast P."/>
            <person name="Oberbeckmann S."/>
            <person name="Bunk B."/>
            <person name="Jeske O."/>
            <person name="Meyerdierks A."/>
            <person name="Storesund J.E."/>
            <person name="Kallscheuer N."/>
            <person name="Luecker S."/>
            <person name="Lage O.M."/>
            <person name="Pohl T."/>
            <person name="Merkel B.J."/>
            <person name="Hornburger P."/>
            <person name="Mueller R.-W."/>
            <person name="Bruemmer F."/>
            <person name="Labrenz M."/>
            <person name="Spormann A.M."/>
            <person name="Op den Camp H."/>
            <person name="Overmann J."/>
            <person name="Amann R."/>
            <person name="Jetten M.S.M."/>
            <person name="Mascher T."/>
            <person name="Medema M.H."/>
            <person name="Devos D.P."/>
            <person name="Kaster A.-K."/>
            <person name="Ovreas L."/>
            <person name="Rohde M."/>
            <person name="Galperin M.Y."/>
            <person name="Jogler C."/>
        </authorList>
    </citation>
    <scope>NUCLEOTIDE SEQUENCE [LARGE SCALE GENOMIC DNA]</scope>
    <source>
        <strain evidence="2 3">OJF2</strain>
    </source>
</reference>
<dbReference type="AlphaFoldDB" id="A0A5B9W901"/>
<dbReference type="EMBL" id="CP042997">
    <property type="protein sequence ID" value="QEH36585.1"/>
    <property type="molecule type" value="Genomic_DNA"/>
</dbReference>
<dbReference type="RefSeq" id="WP_148596255.1">
    <property type="nucleotide sequence ID" value="NZ_CP042997.1"/>
</dbReference>
<gene>
    <name evidence="2" type="ORF">OJF2_51690</name>
</gene>
<feature type="domain" description="Transposase IS30-like HTH" evidence="1">
    <location>
        <begin position="10"/>
        <end position="52"/>
    </location>
</feature>
<protein>
    <submittedName>
        <fullName evidence="2">Sigma-70, region 4</fullName>
    </submittedName>
</protein>
<dbReference type="Pfam" id="PF13936">
    <property type="entry name" value="HTH_38"/>
    <property type="match status" value="1"/>
</dbReference>
<dbReference type="Gene3D" id="1.10.10.60">
    <property type="entry name" value="Homeodomain-like"/>
    <property type="match status" value="2"/>
</dbReference>
<evidence type="ECO:0000313" key="2">
    <source>
        <dbReference type="EMBL" id="QEH36585.1"/>
    </source>
</evidence>
<dbReference type="InterPro" id="IPR025246">
    <property type="entry name" value="IS30-like_HTH"/>
</dbReference>
<name>A0A5B9W901_9BACT</name>
<accession>A0A5B9W901</accession>
<sequence length="134" mass="15423">MKKANTIMTSRRRLTEDEIEEIVRLRELGHSYEWIGKKLGCSRETVSWHCCRLGVEPPKSAWRSWDGIKGPAVTKRGNHLVRRFTPEEDQIALEMRSSGATISEIARKLNRRVNSVIGRLNALARREARREQAA</sequence>
<proteinExistence type="predicted"/>
<dbReference type="Proteomes" id="UP000324233">
    <property type="component" value="Chromosome"/>
</dbReference>
<evidence type="ECO:0000259" key="1">
    <source>
        <dbReference type="Pfam" id="PF13936"/>
    </source>
</evidence>